<dbReference type="AlphaFoldDB" id="A0A816GEX2"/>
<feature type="non-terminal residue" evidence="2">
    <location>
        <position position="443"/>
    </location>
</feature>
<sequence length="443" mass="49975">NNEARRRSALYLQEAQRLANERRTSLARTTTLNESIPENSLETSSIYDNDSDNESLFDFDRRSDETIEPANLSDVDEVPAKPISLVEDNQSNEEPSSLTISLPFTYTNTREQIIFPTNYRQTSIRPTLERVIEINDNVIQTDSPTSSVEDVAQINTEYNVTLLKRADPLKINPLYYTRATVNRTIQFQKFRPIESLISMKSLEQENTSPIPIYRQRSMQTDRSLSPTLSFISARSRLSSITDIDDQLDDDDIRSQTVVSPSVSTSSHSHSSSLIASTLIHDLKYEDGMGTSSDLDELSMMEDDECDHAEKSFTSSCYSMTSSSEENHSSSSRDLFTCCHQQKQEQQRRQKVKVNSSYLPSISAPSLQNNFTCLCNSFCQTTENNHYNKGTLKTAHNSSIISSRRTRQWKQNNDNFRLGLLVNDNNEHGIRSSSSSSSTAAAAA</sequence>
<dbReference type="Proteomes" id="UP000663828">
    <property type="component" value="Unassembled WGS sequence"/>
</dbReference>
<evidence type="ECO:0000313" key="2">
    <source>
        <dbReference type="EMBL" id="CAF1672812.1"/>
    </source>
</evidence>
<proteinExistence type="predicted"/>
<reference evidence="2" key="1">
    <citation type="submission" date="2021-02" db="EMBL/GenBank/DDBJ databases">
        <authorList>
            <person name="Nowell W R."/>
        </authorList>
    </citation>
    <scope>NUCLEOTIDE SEQUENCE</scope>
</reference>
<evidence type="ECO:0000256" key="1">
    <source>
        <dbReference type="SAM" id="MobiDB-lite"/>
    </source>
</evidence>
<protein>
    <submittedName>
        <fullName evidence="2">Uncharacterized protein</fullName>
    </submittedName>
</protein>
<comment type="caution">
    <text evidence="2">The sequence shown here is derived from an EMBL/GenBank/DDBJ whole genome shotgun (WGS) entry which is preliminary data.</text>
</comment>
<feature type="compositionally biased region" description="Polar residues" evidence="1">
    <location>
        <begin position="26"/>
        <end position="48"/>
    </location>
</feature>
<gene>
    <name evidence="2" type="ORF">XAT740_LOCUS59014</name>
</gene>
<accession>A0A816GEX2</accession>
<organism evidence="2 3">
    <name type="scientific">Adineta ricciae</name>
    <name type="common">Rotifer</name>
    <dbReference type="NCBI Taxonomy" id="249248"/>
    <lineage>
        <taxon>Eukaryota</taxon>
        <taxon>Metazoa</taxon>
        <taxon>Spiralia</taxon>
        <taxon>Gnathifera</taxon>
        <taxon>Rotifera</taxon>
        <taxon>Eurotatoria</taxon>
        <taxon>Bdelloidea</taxon>
        <taxon>Adinetida</taxon>
        <taxon>Adinetidae</taxon>
        <taxon>Adineta</taxon>
    </lineage>
</organism>
<feature type="region of interest" description="Disordered" evidence="1">
    <location>
        <begin position="22"/>
        <end position="57"/>
    </location>
</feature>
<keyword evidence="3" id="KW-1185">Reference proteome</keyword>
<evidence type="ECO:0000313" key="3">
    <source>
        <dbReference type="Proteomes" id="UP000663828"/>
    </source>
</evidence>
<name>A0A816GEX2_ADIRI</name>
<feature type="non-terminal residue" evidence="2">
    <location>
        <position position="1"/>
    </location>
</feature>
<dbReference type="EMBL" id="CAJNOR010013350">
    <property type="protein sequence ID" value="CAF1672812.1"/>
    <property type="molecule type" value="Genomic_DNA"/>
</dbReference>